<evidence type="ECO:0000313" key="2">
    <source>
        <dbReference type="Proteomes" id="UP000549250"/>
    </source>
</evidence>
<accession>A0A839T7L4</accession>
<name>A0A839T7L4_AZOMA</name>
<gene>
    <name evidence="1" type="ORF">FHR87_002060</name>
</gene>
<dbReference type="AlphaFoldDB" id="A0A839T7L4"/>
<keyword evidence="2" id="KW-1185">Reference proteome</keyword>
<dbReference type="EMBL" id="JACHXI010000009">
    <property type="protein sequence ID" value="MBB3103663.1"/>
    <property type="molecule type" value="Genomic_DNA"/>
</dbReference>
<reference evidence="1 2" key="1">
    <citation type="submission" date="2020-08" db="EMBL/GenBank/DDBJ databases">
        <title>Genomic Encyclopedia of Type Strains, Phase III (KMG-III): the genomes of soil and plant-associated and newly described type strains.</title>
        <authorList>
            <person name="Whitman W."/>
        </authorList>
    </citation>
    <scope>NUCLEOTIDE SEQUENCE [LARGE SCALE GENOMIC DNA]</scope>
    <source>
        <strain evidence="1 2">CECT 4462</strain>
    </source>
</reference>
<protein>
    <submittedName>
        <fullName evidence="1">Uncharacterized protein</fullName>
    </submittedName>
</protein>
<proteinExistence type="predicted"/>
<comment type="caution">
    <text evidence="1">The sequence shown here is derived from an EMBL/GenBank/DDBJ whole genome shotgun (WGS) entry which is preliminary data.</text>
</comment>
<sequence>MDGKPRLLNQLREQTYVRYHSICIETAYVKWVRD</sequence>
<organism evidence="1 2">
    <name type="scientific">Azomonas macrocytogenes</name>
    <name type="common">Azotobacter macrocytogenes</name>
    <dbReference type="NCBI Taxonomy" id="69962"/>
    <lineage>
        <taxon>Bacteria</taxon>
        <taxon>Pseudomonadati</taxon>
        <taxon>Pseudomonadota</taxon>
        <taxon>Gammaproteobacteria</taxon>
        <taxon>Pseudomonadales</taxon>
        <taxon>Pseudomonadaceae</taxon>
        <taxon>Azomonas</taxon>
    </lineage>
</organism>
<dbReference type="Proteomes" id="UP000549250">
    <property type="component" value="Unassembled WGS sequence"/>
</dbReference>
<evidence type="ECO:0000313" key="1">
    <source>
        <dbReference type="EMBL" id="MBB3103663.1"/>
    </source>
</evidence>